<reference evidence="2" key="1">
    <citation type="submission" date="2016-10" db="EMBL/GenBank/DDBJ databases">
        <authorList>
            <person name="Varghese N."/>
            <person name="Submissions S."/>
        </authorList>
    </citation>
    <scope>NUCLEOTIDE SEQUENCE [LARGE SCALE GENOMIC DNA]</scope>
    <source>
        <strain evidence="2">CGMCC 1.1761</strain>
    </source>
</reference>
<evidence type="ECO:0000313" key="1">
    <source>
        <dbReference type="EMBL" id="SCW95463.1"/>
    </source>
</evidence>
<dbReference type="Proteomes" id="UP000198889">
    <property type="component" value="Unassembled WGS sequence"/>
</dbReference>
<accession>A0A1G4UP88</accession>
<evidence type="ECO:0000313" key="2">
    <source>
        <dbReference type="Proteomes" id="UP000198889"/>
    </source>
</evidence>
<dbReference type="AlphaFoldDB" id="A0A1G4UP88"/>
<organism evidence="1 2">
    <name type="scientific">Ancylobacter rudongensis</name>
    <dbReference type="NCBI Taxonomy" id="177413"/>
    <lineage>
        <taxon>Bacteria</taxon>
        <taxon>Pseudomonadati</taxon>
        <taxon>Pseudomonadota</taxon>
        <taxon>Alphaproteobacteria</taxon>
        <taxon>Hyphomicrobiales</taxon>
        <taxon>Xanthobacteraceae</taxon>
        <taxon>Ancylobacter</taxon>
    </lineage>
</organism>
<dbReference type="EMBL" id="FMTP01000010">
    <property type="protein sequence ID" value="SCW95463.1"/>
    <property type="molecule type" value="Genomic_DNA"/>
</dbReference>
<keyword evidence="2" id="KW-1185">Reference proteome</keyword>
<name>A0A1G4UP88_9HYPH</name>
<proteinExistence type="predicted"/>
<sequence length="85" mass="9303">MTDSPLKGALNGNCNLSACQRPGAAYFNTSTRAYYCRSCAESINGWAKRDAGFFICFLTQGAEADQRLKYGPEAERQLLATESQP</sequence>
<protein>
    <submittedName>
        <fullName evidence="1">Uncharacterized protein</fullName>
    </submittedName>
</protein>
<dbReference type="RefSeq" id="WP_091444046.1">
    <property type="nucleotide sequence ID" value="NZ_FMTP01000010.1"/>
</dbReference>
<dbReference type="STRING" id="177413.SAMN05660859_0034"/>
<gene>
    <name evidence="1" type="ORF">SAMN05660859_0034</name>
</gene>